<reference evidence="1" key="1">
    <citation type="submission" date="2021-01" db="EMBL/GenBank/DDBJ databases">
        <authorList>
            <person name="Lovell J.T."/>
            <person name="Bentley N."/>
            <person name="Bhattarai G."/>
            <person name="Jenkins J.W."/>
            <person name="Sreedasyam A."/>
            <person name="Alarcon Y."/>
            <person name="Bock C."/>
            <person name="Boston L."/>
            <person name="Carlson J."/>
            <person name="Cervantes K."/>
            <person name="Clermont K."/>
            <person name="Krom N."/>
            <person name="Kubenka K."/>
            <person name="Mamidi S."/>
            <person name="Mattison C."/>
            <person name="Monteros M."/>
            <person name="Pisani C."/>
            <person name="Plott C."/>
            <person name="Rajasekar S."/>
            <person name="Rhein H.S."/>
            <person name="Rohla C."/>
            <person name="Song M."/>
            <person name="Hilaire R.S."/>
            <person name="Shu S."/>
            <person name="Wells L."/>
            <person name="Wang X."/>
            <person name="Webber J."/>
            <person name="Heerema R.J."/>
            <person name="Klein P."/>
            <person name="Conner P."/>
            <person name="Grauke L."/>
            <person name="Grimwood J."/>
            <person name="Schmutz J."/>
            <person name="Randall J.J."/>
        </authorList>
    </citation>
    <scope>NUCLEOTIDE SEQUENCE</scope>
    <source>
        <tissue evidence="1">Leaf</tissue>
    </source>
</reference>
<proteinExistence type="predicted"/>
<organism evidence="1 2">
    <name type="scientific">Carya illinoinensis</name>
    <name type="common">Pecan</name>
    <dbReference type="NCBI Taxonomy" id="32201"/>
    <lineage>
        <taxon>Eukaryota</taxon>
        <taxon>Viridiplantae</taxon>
        <taxon>Streptophyta</taxon>
        <taxon>Embryophyta</taxon>
        <taxon>Tracheophyta</taxon>
        <taxon>Spermatophyta</taxon>
        <taxon>Magnoliopsida</taxon>
        <taxon>eudicotyledons</taxon>
        <taxon>Gunneridae</taxon>
        <taxon>Pentapetalae</taxon>
        <taxon>rosids</taxon>
        <taxon>fabids</taxon>
        <taxon>Fagales</taxon>
        <taxon>Juglandaceae</taxon>
        <taxon>Carya</taxon>
    </lineage>
</organism>
<dbReference type="EMBL" id="CM031838">
    <property type="protein sequence ID" value="KAG6679407.1"/>
    <property type="molecule type" value="Genomic_DNA"/>
</dbReference>
<evidence type="ECO:0000313" key="1">
    <source>
        <dbReference type="EMBL" id="KAG6679407.1"/>
    </source>
</evidence>
<evidence type="ECO:0000313" key="2">
    <source>
        <dbReference type="Proteomes" id="UP000811246"/>
    </source>
</evidence>
<sequence length="69" mass="8194">MRDPTYDIGSLVDYQMEGKYSVQVVCIDFDSKGEKKFRHSMWICWEIIRQCDVYKWVEGELSMIAMASF</sequence>
<gene>
    <name evidence="1" type="ORF">I3842_14G130300</name>
</gene>
<accession>A0A922D4W8</accession>
<dbReference type="Proteomes" id="UP000811246">
    <property type="component" value="Chromosome 14"/>
</dbReference>
<protein>
    <submittedName>
        <fullName evidence="1">Uncharacterized protein</fullName>
    </submittedName>
</protein>
<comment type="caution">
    <text evidence="1">The sequence shown here is derived from an EMBL/GenBank/DDBJ whole genome shotgun (WGS) entry which is preliminary data.</text>
</comment>
<dbReference type="AlphaFoldDB" id="A0A922D4W8"/>
<name>A0A922D4W8_CARIL</name>